<name>A0AB39MKP0_9ACTN</name>
<dbReference type="InterPro" id="IPR000639">
    <property type="entry name" value="Epox_hydrolase-like"/>
</dbReference>
<reference evidence="4" key="1">
    <citation type="submission" date="2024-07" db="EMBL/GenBank/DDBJ databases">
        <authorList>
            <person name="Yu S.T."/>
        </authorList>
    </citation>
    <scope>NUCLEOTIDE SEQUENCE</scope>
    <source>
        <strain evidence="4">R08</strain>
    </source>
</reference>
<protein>
    <submittedName>
        <fullName evidence="4">Alpha/beta fold hydrolase</fullName>
    </submittedName>
</protein>
<dbReference type="Pfam" id="PF00561">
    <property type="entry name" value="Abhydrolase_1"/>
    <property type="match status" value="1"/>
</dbReference>
<dbReference type="PROSITE" id="PS00560">
    <property type="entry name" value="CARBOXYPEPT_SER_HIS"/>
    <property type="match status" value="1"/>
</dbReference>
<sequence>MTDAATAANRSPGQNPVPELPLRDLPGFTHRWVDADGVQVHAVEGGQPDGPTVVLLAGFPQNWWAWHKVMPRLAERFHVIAVDLPGQGHSERPQEGYDSHTLAARVQAALTALGVRKYWLAAHDIGACVGFSLALKYEDRLHGVALLDSGIPGITLPDSIPTEPERAWKTWHLAFHLVPELPETLITGRERDYVGWFLRAKTLSPDTFDRAEIDHYAASIAAEGGLRAALGYFRDATESARKNLDALDPQRGDGHGHLTIPVLGISSSHGSIPDMAASLKPWAENVTGVIIQDAGHFIPDEQPGATADALTSFIDNTPDK</sequence>
<proteinExistence type="predicted"/>
<dbReference type="Gene3D" id="3.40.50.1820">
    <property type="entry name" value="alpha/beta hydrolase"/>
    <property type="match status" value="1"/>
</dbReference>
<gene>
    <name evidence="4" type="ORF">AB5J58_45350</name>
</gene>
<accession>A0AB39MKP0</accession>
<evidence type="ECO:0000256" key="1">
    <source>
        <dbReference type="ARBA" id="ARBA00022801"/>
    </source>
</evidence>
<evidence type="ECO:0000313" key="4">
    <source>
        <dbReference type="EMBL" id="XDQ06975.1"/>
    </source>
</evidence>
<evidence type="ECO:0000256" key="2">
    <source>
        <dbReference type="SAM" id="MobiDB-lite"/>
    </source>
</evidence>
<feature type="domain" description="AB hydrolase-1" evidence="3">
    <location>
        <begin position="51"/>
        <end position="301"/>
    </location>
</feature>
<dbReference type="AlphaFoldDB" id="A0AB39MKP0"/>
<evidence type="ECO:0000259" key="3">
    <source>
        <dbReference type="Pfam" id="PF00561"/>
    </source>
</evidence>
<dbReference type="GO" id="GO:0004185">
    <property type="term" value="F:serine-type carboxypeptidase activity"/>
    <property type="evidence" value="ECO:0007669"/>
    <property type="project" value="InterPro"/>
</dbReference>
<dbReference type="InterPro" id="IPR029058">
    <property type="entry name" value="AB_hydrolase_fold"/>
</dbReference>
<dbReference type="InterPro" id="IPR000073">
    <property type="entry name" value="AB_hydrolase_1"/>
</dbReference>
<feature type="region of interest" description="Disordered" evidence="2">
    <location>
        <begin position="1"/>
        <end position="21"/>
    </location>
</feature>
<dbReference type="PANTHER" id="PTHR43329">
    <property type="entry name" value="EPOXIDE HYDROLASE"/>
    <property type="match status" value="1"/>
</dbReference>
<dbReference type="RefSeq" id="WP_369191819.1">
    <property type="nucleotide sequence ID" value="NZ_CP163431.1"/>
</dbReference>
<organism evidence="4">
    <name type="scientific">Streptomyces sp. R08</name>
    <dbReference type="NCBI Taxonomy" id="3238624"/>
    <lineage>
        <taxon>Bacteria</taxon>
        <taxon>Bacillati</taxon>
        <taxon>Actinomycetota</taxon>
        <taxon>Actinomycetes</taxon>
        <taxon>Kitasatosporales</taxon>
        <taxon>Streptomycetaceae</taxon>
        <taxon>Streptomyces</taxon>
    </lineage>
</organism>
<dbReference type="InterPro" id="IPR033124">
    <property type="entry name" value="Ser_caboxypep_his_AS"/>
</dbReference>
<dbReference type="PRINTS" id="PR00412">
    <property type="entry name" value="EPOXHYDRLASE"/>
</dbReference>
<dbReference type="SUPFAM" id="SSF53474">
    <property type="entry name" value="alpha/beta-Hydrolases"/>
    <property type="match status" value="1"/>
</dbReference>
<keyword evidence="1 4" id="KW-0378">Hydrolase</keyword>
<dbReference type="EMBL" id="CP163431">
    <property type="protein sequence ID" value="XDQ06975.1"/>
    <property type="molecule type" value="Genomic_DNA"/>
</dbReference>